<keyword evidence="2" id="KW-0812">Transmembrane</keyword>
<comment type="caution">
    <text evidence="4">The sequence shown here is derived from an EMBL/GenBank/DDBJ whole genome shotgun (WGS) entry which is preliminary data.</text>
</comment>
<evidence type="ECO:0000313" key="4">
    <source>
        <dbReference type="EMBL" id="GID71843.1"/>
    </source>
</evidence>
<proteinExistence type="predicted"/>
<evidence type="ECO:0000259" key="3">
    <source>
        <dbReference type="PROSITE" id="PS50110"/>
    </source>
</evidence>
<dbReference type="CDD" id="cd00156">
    <property type="entry name" value="REC"/>
    <property type="match status" value="1"/>
</dbReference>
<sequence length="202" mass="21660">MDTTLAVFIIAVLVIALAAVLLLRSQNRDGHATASLSFTELFSASITLGPQNTESARQAVRQAALEQGKEEPPPDADVAPTRTTLARVLWVDDNPDNNLYETVALERCGRLVTKATSTSAALHYLEELDFAAIVTDLGRAGDPDAGVTLLRKIRADLPALPIIVYTMNAGNRRAELLGLGADAVVDQPYELIREVNGRLAEG</sequence>
<evidence type="ECO:0000256" key="1">
    <source>
        <dbReference type="PROSITE-ProRule" id="PRU00169"/>
    </source>
</evidence>
<accession>A0ABQ3XVU1</accession>
<evidence type="ECO:0000256" key="2">
    <source>
        <dbReference type="SAM" id="Phobius"/>
    </source>
</evidence>
<dbReference type="PROSITE" id="PS50110">
    <property type="entry name" value="RESPONSE_REGULATORY"/>
    <property type="match status" value="1"/>
</dbReference>
<evidence type="ECO:0000313" key="5">
    <source>
        <dbReference type="Proteomes" id="UP000609879"/>
    </source>
</evidence>
<dbReference type="SUPFAM" id="SSF52172">
    <property type="entry name" value="CheY-like"/>
    <property type="match status" value="1"/>
</dbReference>
<dbReference type="RefSeq" id="WP_203759818.1">
    <property type="nucleotide sequence ID" value="NZ_BAAABO010000004.1"/>
</dbReference>
<keyword evidence="2" id="KW-0472">Membrane</keyword>
<feature type="transmembrane region" description="Helical" evidence="2">
    <location>
        <begin position="6"/>
        <end position="23"/>
    </location>
</feature>
<dbReference type="InterPro" id="IPR001789">
    <property type="entry name" value="Sig_transdc_resp-reg_receiver"/>
</dbReference>
<keyword evidence="1" id="KW-0597">Phosphoprotein</keyword>
<dbReference type="InterPro" id="IPR011006">
    <property type="entry name" value="CheY-like_superfamily"/>
</dbReference>
<dbReference type="Proteomes" id="UP000609879">
    <property type="component" value="Unassembled WGS sequence"/>
</dbReference>
<keyword evidence="5" id="KW-1185">Reference proteome</keyword>
<organism evidence="4 5">
    <name type="scientific">Paractinoplanes deccanensis</name>
    <dbReference type="NCBI Taxonomy" id="113561"/>
    <lineage>
        <taxon>Bacteria</taxon>
        <taxon>Bacillati</taxon>
        <taxon>Actinomycetota</taxon>
        <taxon>Actinomycetes</taxon>
        <taxon>Micromonosporales</taxon>
        <taxon>Micromonosporaceae</taxon>
        <taxon>Paractinoplanes</taxon>
    </lineage>
</organism>
<keyword evidence="2" id="KW-1133">Transmembrane helix</keyword>
<protein>
    <recommendedName>
        <fullName evidence="3">Response regulatory domain-containing protein</fullName>
    </recommendedName>
</protein>
<dbReference type="EMBL" id="BOMI01000006">
    <property type="protein sequence ID" value="GID71843.1"/>
    <property type="molecule type" value="Genomic_DNA"/>
</dbReference>
<feature type="domain" description="Response regulatory" evidence="3">
    <location>
        <begin position="87"/>
        <end position="202"/>
    </location>
</feature>
<feature type="modified residue" description="4-aspartylphosphate" evidence="1">
    <location>
        <position position="136"/>
    </location>
</feature>
<dbReference type="SMART" id="SM00448">
    <property type="entry name" value="REC"/>
    <property type="match status" value="1"/>
</dbReference>
<dbReference type="Gene3D" id="3.40.50.2300">
    <property type="match status" value="1"/>
</dbReference>
<reference evidence="4 5" key="1">
    <citation type="submission" date="2021-01" db="EMBL/GenBank/DDBJ databases">
        <title>Whole genome shotgun sequence of Actinoplanes deccanensis NBRC 13994.</title>
        <authorList>
            <person name="Komaki H."/>
            <person name="Tamura T."/>
        </authorList>
    </citation>
    <scope>NUCLEOTIDE SEQUENCE [LARGE SCALE GENOMIC DNA]</scope>
    <source>
        <strain evidence="4 5">NBRC 13994</strain>
    </source>
</reference>
<gene>
    <name evidence="4" type="ORF">Ade02nite_04840</name>
</gene>
<name>A0ABQ3XVU1_9ACTN</name>
<dbReference type="Pfam" id="PF00072">
    <property type="entry name" value="Response_reg"/>
    <property type="match status" value="1"/>
</dbReference>